<dbReference type="GO" id="GO:0043448">
    <property type="term" value="P:alkane catabolic process"/>
    <property type="evidence" value="ECO:0007669"/>
    <property type="project" value="TreeGrafter"/>
</dbReference>
<keyword evidence="1" id="KW-0732">Signal</keyword>
<dbReference type="KEGG" id="melm:C7H73_11595"/>
<feature type="signal peptide" evidence="1">
    <location>
        <begin position="1"/>
        <end position="20"/>
    </location>
</feature>
<dbReference type="PROSITE" id="PS51257">
    <property type="entry name" value="PROKAR_LIPOPROTEIN"/>
    <property type="match status" value="1"/>
</dbReference>
<reference evidence="3" key="1">
    <citation type="submission" date="2018-03" db="EMBL/GenBank/DDBJ databases">
        <title>Genome sequencing of Melaminivora sp. strain SC2-7.</title>
        <authorList>
            <person name="Kim S.-J."/>
            <person name="Heo J."/>
            <person name="Ahn J.-H."/>
            <person name="Kwon S.-W."/>
        </authorList>
    </citation>
    <scope>NUCLEOTIDE SEQUENCE [LARGE SCALE GENOMIC DNA]</scope>
    <source>
        <strain evidence="3">SC2-7</strain>
    </source>
</reference>
<dbReference type="InterPro" id="IPR014558">
    <property type="entry name" value="UCP029720"/>
</dbReference>
<dbReference type="EMBL" id="CP027792">
    <property type="protein sequence ID" value="AVP58241.1"/>
    <property type="molecule type" value="Genomic_DNA"/>
</dbReference>
<name>A0A2P1NMG0_9BURK</name>
<gene>
    <name evidence="2" type="ORF">C7H73_11595</name>
</gene>
<evidence type="ECO:0000313" key="2">
    <source>
        <dbReference type="EMBL" id="AVP58241.1"/>
    </source>
</evidence>
<dbReference type="RefSeq" id="WP_106846789.1">
    <property type="nucleotide sequence ID" value="NZ_CP027792.1"/>
</dbReference>
<dbReference type="AlphaFoldDB" id="A0A2P1NMG0"/>
<dbReference type="Proteomes" id="UP000241829">
    <property type="component" value="Chromosome"/>
</dbReference>
<dbReference type="OrthoDB" id="9800666at2"/>
<dbReference type="Pfam" id="PF03640">
    <property type="entry name" value="Lipoprotein_15"/>
    <property type="match status" value="2"/>
</dbReference>
<feature type="chain" id="PRO_5015104705" evidence="1">
    <location>
        <begin position="21"/>
        <end position="136"/>
    </location>
</feature>
<protein>
    <submittedName>
        <fullName evidence="2">ATP-binding protein</fullName>
    </submittedName>
</protein>
<evidence type="ECO:0000313" key="3">
    <source>
        <dbReference type="Proteomes" id="UP000241829"/>
    </source>
</evidence>
<keyword evidence="2" id="KW-0547">Nucleotide-binding</keyword>
<evidence type="ECO:0000256" key="1">
    <source>
        <dbReference type="SAM" id="SignalP"/>
    </source>
</evidence>
<dbReference type="PANTHER" id="PTHR39335:SF1">
    <property type="entry name" value="BLL4220 PROTEIN"/>
    <property type="match status" value="1"/>
</dbReference>
<dbReference type="PANTHER" id="PTHR39335">
    <property type="entry name" value="BLL4220 PROTEIN"/>
    <property type="match status" value="1"/>
</dbReference>
<sequence>MKTFFATAALVGAALLTGCASGPFSHERKADSAAAHDMPTRAADGRLVGPNGNTLYTYAKDSQGMSACSDQCAVNWPPLAVAPAAKPMGDYTIVTRADGTRQWAYKGQPLYYFVKDSRAGDMAGEGVGGNWRTVRP</sequence>
<keyword evidence="2" id="KW-0067">ATP-binding</keyword>
<dbReference type="InterPro" id="IPR005297">
    <property type="entry name" value="Lipoprotein_repeat"/>
</dbReference>
<accession>A0A2P1NMG0</accession>
<proteinExistence type="predicted"/>
<organism evidence="2 3">
    <name type="scientific">Pulveribacter suum</name>
    <dbReference type="NCBI Taxonomy" id="2116657"/>
    <lineage>
        <taxon>Bacteria</taxon>
        <taxon>Pseudomonadati</taxon>
        <taxon>Pseudomonadota</taxon>
        <taxon>Betaproteobacteria</taxon>
        <taxon>Burkholderiales</taxon>
        <taxon>Comamonadaceae</taxon>
        <taxon>Pulveribacter</taxon>
    </lineage>
</organism>
<keyword evidence="3" id="KW-1185">Reference proteome</keyword>
<dbReference type="GO" id="GO:0005524">
    <property type="term" value="F:ATP binding"/>
    <property type="evidence" value="ECO:0007669"/>
    <property type="project" value="UniProtKB-KW"/>
</dbReference>
<dbReference type="PIRSF" id="PIRSF029720">
    <property type="entry name" value="UCP029720"/>
    <property type="match status" value="1"/>
</dbReference>